<evidence type="ECO:0000313" key="5">
    <source>
        <dbReference type="EMBL" id="AHY46896.1"/>
    </source>
</evidence>
<evidence type="ECO:0000256" key="3">
    <source>
        <dbReference type="ARBA" id="ARBA00023295"/>
    </source>
</evidence>
<sequence>MHVGRTPERGDEDLFLEAMAVLRRNDMGDWTKAAPELYPHQWSWDSGLISVGLAHLDPLRAAQEIRTLFRSQWRNGKVPHIVFNPLAPPESYFPGAEHWTSAGDFPDAPTAPPYTSALCQPPVHATGALRVWEISCERGEERKIEATERFLREIYPGLLAWHRYLLTDRDPQGTGLVTIYHPWESGTDNSPRWDGALRAVEVGEMPGFRRQDLAHVDDPSERPTDADYVRYLWLVEVIKAYRCDERKLRRSHPFRVKDVLASAILVRANMDLARISSIVGAPESDRETISGWISLGRRGLESCWDEEYGLCLDRDVVSGEPLRARTFAGFSPLISGGLSEERKARLLETLDSKHFLGDERLARPLPPSTSPSEALFHPRSYWRGPVWPVVSWLLWRALLDLGEPSRARKLLEESLDGVRTGGFAEYFEPFTGEPLGSMDQSWTAAFVLDWLNHGRGGAG</sequence>
<evidence type="ECO:0000259" key="4">
    <source>
        <dbReference type="Pfam" id="PF22422"/>
    </source>
</evidence>
<gene>
    <name evidence="5" type="ORF">RradSPS_1613</name>
    <name evidence="6" type="ORF">SIL72_09720</name>
</gene>
<dbReference type="GO" id="GO:0004573">
    <property type="term" value="F:Glc3Man9GlcNAc2 oligosaccharide glucosidase activity"/>
    <property type="evidence" value="ECO:0007669"/>
    <property type="project" value="InterPro"/>
</dbReference>
<keyword evidence="7" id="KW-1185">Reference proteome</keyword>
<evidence type="ECO:0000313" key="6">
    <source>
        <dbReference type="EMBL" id="MDX5894301.1"/>
    </source>
</evidence>
<accession>A0A023X3X0</accession>
<dbReference type="PANTHER" id="PTHR10412">
    <property type="entry name" value="MANNOSYL-OLIGOSACCHARIDE GLUCOSIDASE"/>
    <property type="match status" value="1"/>
</dbReference>
<dbReference type="Proteomes" id="UP001281130">
    <property type="component" value="Unassembled WGS sequence"/>
</dbReference>
<dbReference type="InterPro" id="IPR004888">
    <property type="entry name" value="Glycoside_hydrolase_63"/>
</dbReference>
<evidence type="ECO:0000313" key="7">
    <source>
        <dbReference type="Proteomes" id="UP000025229"/>
    </source>
</evidence>
<dbReference type="HOGENOM" id="CLU_015270_1_0_11"/>
<dbReference type="SUPFAM" id="SSF48208">
    <property type="entry name" value="Six-hairpin glycosidases"/>
    <property type="match status" value="1"/>
</dbReference>
<reference evidence="6" key="2">
    <citation type="submission" date="2023-11" db="EMBL/GenBank/DDBJ databases">
        <title>MicrobeMod: A computational toolkit for identifying prokaryotic methylation and restriction-modification with nanopore sequencing.</title>
        <authorList>
            <person name="Crits-Christoph A."/>
            <person name="Kang S.C."/>
            <person name="Lee H."/>
            <person name="Ostrov N."/>
        </authorList>
    </citation>
    <scope>NUCLEOTIDE SEQUENCE</scope>
    <source>
        <strain evidence="6">ATCC 51242</strain>
    </source>
</reference>
<feature type="domain" description="Mannosylglycerate hydrolase MGH1-like glycoside hydrolase" evidence="4">
    <location>
        <begin position="38"/>
        <end position="443"/>
    </location>
</feature>
<dbReference type="EMBL" id="JAWXXX010000001">
    <property type="protein sequence ID" value="MDX5894301.1"/>
    <property type="molecule type" value="Genomic_DNA"/>
</dbReference>
<dbReference type="GO" id="GO:0006487">
    <property type="term" value="P:protein N-linked glycosylation"/>
    <property type="evidence" value="ECO:0007669"/>
    <property type="project" value="TreeGrafter"/>
</dbReference>
<dbReference type="EMBL" id="CP007514">
    <property type="protein sequence ID" value="AHY46896.1"/>
    <property type="molecule type" value="Genomic_DNA"/>
</dbReference>
<dbReference type="OrthoDB" id="9781878at2"/>
<dbReference type="PATRIC" id="fig|42256.3.peg.1632"/>
<dbReference type="RefSeq" id="WP_051589583.1">
    <property type="nucleotide sequence ID" value="NZ_CP007514.1"/>
</dbReference>
<name>A0A023X3X0_RUBRA</name>
<dbReference type="STRING" id="42256.RradSPS_1613"/>
<dbReference type="InterPro" id="IPR054491">
    <property type="entry name" value="MGH1-like_GH"/>
</dbReference>
<dbReference type="InterPro" id="IPR008928">
    <property type="entry name" value="6-hairpin_glycosidase_sf"/>
</dbReference>
<evidence type="ECO:0000256" key="1">
    <source>
        <dbReference type="ARBA" id="ARBA00010833"/>
    </source>
</evidence>
<dbReference type="InterPro" id="IPR012341">
    <property type="entry name" value="6hp_glycosidase-like_sf"/>
</dbReference>
<protein>
    <submittedName>
        <fullName evidence="6">Glycoside hydrolase</fullName>
    </submittedName>
</protein>
<keyword evidence="3" id="KW-0326">Glycosidase</keyword>
<organism evidence="5 7">
    <name type="scientific">Rubrobacter radiotolerans</name>
    <name type="common">Arthrobacter radiotolerans</name>
    <dbReference type="NCBI Taxonomy" id="42256"/>
    <lineage>
        <taxon>Bacteria</taxon>
        <taxon>Bacillati</taxon>
        <taxon>Actinomycetota</taxon>
        <taxon>Rubrobacteria</taxon>
        <taxon>Rubrobacterales</taxon>
        <taxon>Rubrobacteraceae</taxon>
        <taxon>Rubrobacter</taxon>
    </lineage>
</organism>
<dbReference type="GO" id="GO:0009311">
    <property type="term" value="P:oligosaccharide metabolic process"/>
    <property type="evidence" value="ECO:0007669"/>
    <property type="project" value="InterPro"/>
</dbReference>
<reference evidence="5 7" key="1">
    <citation type="submission" date="2014-03" db="EMBL/GenBank/DDBJ databases">
        <title>Complete genome sequence of the Radio-Resistant Rubrobacter radiotolerans RSPS-4.</title>
        <authorList>
            <person name="Egas C.C."/>
            <person name="Barroso C.C."/>
            <person name="Froufe H.J.C."/>
            <person name="Pacheco J.J."/>
            <person name="Albuquerque L.L."/>
            <person name="da Costa M.M.S."/>
        </authorList>
    </citation>
    <scope>NUCLEOTIDE SEQUENCE [LARGE SCALE GENOMIC DNA]</scope>
    <source>
        <strain evidence="5 7">RSPS-4</strain>
    </source>
</reference>
<dbReference type="Gene3D" id="1.50.10.10">
    <property type="match status" value="1"/>
</dbReference>
<evidence type="ECO:0000256" key="2">
    <source>
        <dbReference type="ARBA" id="ARBA00022801"/>
    </source>
</evidence>
<dbReference type="eggNOG" id="COG3408">
    <property type="taxonomic scope" value="Bacteria"/>
</dbReference>
<dbReference type="Pfam" id="PF22422">
    <property type="entry name" value="MGH1-like_GH"/>
    <property type="match status" value="1"/>
</dbReference>
<dbReference type="KEGG" id="rrd:RradSPS_1613"/>
<keyword evidence="2 6" id="KW-0378">Hydrolase</keyword>
<proteinExistence type="inferred from homology"/>
<dbReference type="PANTHER" id="PTHR10412:SF11">
    <property type="entry name" value="MANNOSYL-OLIGOSACCHARIDE GLUCOSIDASE"/>
    <property type="match status" value="1"/>
</dbReference>
<dbReference type="Proteomes" id="UP000025229">
    <property type="component" value="Chromosome"/>
</dbReference>
<dbReference type="AlphaFoldDB" id="A0A023X3X0"/>
<comment type="similarity">
    <text evidence="1">Belongs to the glycosyl hydrolase 63 family.</text>
</comment>